<dbReference type="PANTHER" id="PTHR47515:SF2">
    <property type="entry name" value="INTEGRASE CORE DOMAIN PROTEIN"/>
    <property type="match status" value="1"/>
</dbReference>
<dbReference type="InterPro" id="IPR036397">
    <property type="entry name" value="RNaseH_sf"/>
</dbReference>
<dbReference type="GO" id="GO:0003676">
    <property type="term" value="F:nucleic acid binding"/>
    <property type="evidence" value="ECO:0007669"/>
    <property type="project" value="InterPro"/>
</dbReference>
<dbReference type="STRING" id="1005928.SAMN04487859_13618"/>
<protein>
    <submittedName>
        <fullName evidence="2">Integrase core domain-containing protein</fullName>
    </submittedName>
</protein>
<sequence>MKWVEKQGVRLEKIQPGKPQQNAYIERYNRTVRDKWLSQYIFETIEEAQDHATAWLWTYNNERPNMGIGGMTPAMKLKTAA</sequence>
<dbReference type="PROSITE" id="PS50994">
    <property type="entry name" value="INTEGRASE"/>
    <property type="match status" value="1"/>
</dbReference>
<dbReference type="Pfam" id="PF13683">
    <property type="entry name" value="rve_3"/>
    <property type="match status" value="1"/>
</dbReference>
<feature type="domain" description="Integrase catalytic" evidence="1">
    <location>
        <begin position="1"/>
        <end position="81"/>
    </location>
</feature>
<dbReference type="InterPro" id="IPR001584">
    <property type="entry name" value="Integrase_cat-core"/>
</dbReference>
<keyword evidence="3" id="KW-1185">Reference proteome</keyword>
<reference evidence="3" key="1">
    <citation type="submission" date="2016-10" db="EMBL/GenBank/DDBJ databases">
        <authorList>
            <person name="Varghese N."/>
            <person name="Submissions S."/>
        </authorList>
    </citation>
    <scope>NUCLEOTIDE SEQUENCE [LARGE SCALE GENOMIC DNA]</scope>
    <source>
        <strain evidence="3">DSM 28463</strain>
    </source>
</reference>
<organism evidence="2 3">
    <name type="scientific">Roseovarius lutimaris</name>
    <dbReference type="NCBI Taxonomy" id="1005928"/>
    <lineage>
        <taxon>Bacteria</taxon>
        <taxon>Pseudomonadati</taxon>
        <taxon>Pseudomonadota</taxon>
        <taxon>Alphaproteobacteria</taxon>
        <taxon>Rhodobacterales</taxon>
        <taxon>Roseobacteraceae</taxon>
        <taxon>Roseovarius</taxon>
    </lineage>
</organism>
<dbReference type="PANTHER" id="PTHR47515">
    <property type="entry name" value="LOW CALCIUM RESPONSE LOCUS PROTEIN T"/>
    <property type="match status" value="1"/>
</dbReference>
<evidence type="ECO:0000259" key="1">
    <source>
        <dbReference type="PROSITE" id="PS50994"/>
    </source>
</evidence>
<dbReference type="Gene3D" id="3.30.420.10">
    <property type="entry name" value="Ribonuclease H-like superfamily/Ribonuclease H"/>
    <property type="match status" value="1"/>
</dbReference>
<proteinExistence type="predicted"/>
<dbReference type="InterPro" id="IPR012337">
    <property type="entry name" value="RNaseH-like_sf"/>
</dbReference>
<dbReference type="EMBL" id="FOVP01000036">
    <property type="protein sequence ID" value="SFO38182.1"/>
    <property type="molecule type" value="Genomic_DNA"/>
</dbReference>
<evidence type="ECO:0000313" key="3">
    <source>
        <dbReference type="Proteomes" id="UP000198599"/>
    </source>
</evidence>
<dbReference type="SUPFAM" id="SSF53098">
    <property type="entry name" value="Ribonuclease H-like"/>
    <property type="match status" value="1"/>
</dbReference>
<dbReference type="Proteomes" id="UP000198599">
    <property type="component" value="Unassembled WGS sequence"/>
</dbReference>
<gene>
    <name evidence="2" type="ORF">SAMN04487859_13618</name>
</gene>
<evidence type="ECO:0000313" key="2">
    <source>
        <dbReference type="EMBL" id="SFO38182.1"/>
    </source>
</evidence>
<dbReference type="AlphaFoldDB" id="A0A1I5GQC3"/>
<name>A0A1I5GQC3_9RHOB</name>
<accession>A0A1I5GQC3</accession>
<dbReference type="GO" id="GO:0015074">
    <property type="term" value="P:DNA integration"/>
    <property type="evidence" value="ECO:0007669"/>
    <property type="project" value="InterPro"/>
</dbReference>